<sequence length="370" mass="43551">MRTLKVLLYGDIYLNFMDGSTVWLISMAQMLTQNQNIKVDLLIKAPRKQKYLIEALDDIPNLHLIEPYAKKERYPFIPSNRLDVESAVKIMDQLNQENAYHLIIIRGQNLTLELSKISSLKEKTVPYITDFRHSENESTMEERKNLKFIYDEFQHIFLQTKETKGAFQKLLKVDGQKVVLLSPMVPNVEETPQFQNKNNQLVYAGKFHEDWHTEEIIQAAINMEERQKEINFLIIGDKFQDRLREKENVIRIRKQWRKNIIFDKHGSDIADWFKKICYLLSTSDYEGSHVAVSEAMASGTVPIIRNWKGAETIYPEEFIQPTVEKMVEKIEQVVPTKDYRNGLKRFADHKFSKEEICEEIETLIETLYKI</sequence>
<reference evidence="2" key="1">
    <citation type="submission" date="2020-09" db="EMBL/GenBank/DDBJ databases">
        <title>Genomic insights into the novelty and pathogenicity of a unique biofilm-forming Enterococcus sp. bacteria (Enterococcus lacertideformus) identified in reptiles.</title>
        <authorList>
            <person name="Agius J.E."/>
            <person name="Phalen D.N."/>
            <person name="Rose K."/>
            <person name="Eden J.-S."/>
        </authorList>
    </citation>
    <scope>NUCLEOTIDE SEQUENCE</scope>
    <source>
        <strain evidence="2">PHRS 0518</strain>
    </source>
</reference>
<dbReference type="Proteomes" id="UP000637757">
    <property type="component" value="Unassembled WGS sequence"/>
</dbReference>
<dbReference type="Gene3D" id="3.40.50.2000">
    <property type="entry name" value="Glycogen Phosphorylase B"/>
    <property type="match status" value="1"/>
</dbReference>
<name>A0A931AX28_9ENTE</name>
<dbReference type="SUPFAM" id="SSF53756">
    <property type="entry name" value="UDP-Glycosyltransferase/glycogen phosphorylase"/>
    <property type="match status" value="1"/>
</dbReference>
<dbReference type="GO" id="GO:0009103">
    <property type="term" value="P:lipopolysaccharide biosynthetic process"/>
    <property type="evidence" value="ECO:0007669"/>
    <property type="project" value="TreeGrafter"/>
</dbReference>
<organism evidence="2 3">
    <name type="scientific">Enterococcus lacertideformus</name>
    <dbReference type="NCBI Taxonomy" id="2771493"/>
    <lineage>
        <taxon>Bacteria</taxon>
        <taxon>Bacillati</taxon>
        <taxon>Bacillota</taxon>
        <taxon>Bacilli</taxon>
        <taxon>Lactobacillales</taxon>
        <taxon>Enterococcaceae</taxon>
        <taxon>Enterococcus</taxon>
    </lineage>
</organism>
<comment type="caution">
    <text evidence="2">The sequence shown here is derived from an EMBL/GenBank/DDBJ whole genome shotgun (WGS) entry which is preliminary data.</text>
</comment>
<evidence type="ECO:0000313" key="2">
    <source>
        <dbReference type="EMBL" id="MBF8808480.1"/>
    </source>
</evidence>
<gene>
    <name evidence="2" type="ORF">IC227_09585</name>
</gene>
<proteinExistence type="predicted"/>
<keyword evidence="1" id="KW-0808">Transferase</keyword>
<dbReference type="Pfam" id="PF13692">
    <property type="entry name" value="Glyco_trans_1_4"/>
    <property type="match status" value="1"/>
</dbReference>
<dbReference type="EMBL" id="JADAKE010000020">
    <property type="protein sequence ID" value="MBF8808480.1"/>
    <property type="molecule type" value="Genomic_DNA"/>
</dbReference>
<dbReference type="PANTHER" id="PTHR46401:SF2">
    <property type="entry name" value="GLYCOSYLTRANSFERASE WBBK-RELATED"/>
    <property type="match status" value="1"/>
</dbReference>
<dbReference type="AlphaFoldDB" id="A0A931AX28"/>
<dbReference type="GO" id="GO:0016757">
    <property type="term" value="F:glycosyltransferase activity"/>
    <property type="evidence" value="ECO:0007669"/>
    <property type="project" value="TreeGrafter"/>
</dbReference>
<accession>A0A931AX28</accession>
<evidence type="ECO:0000313" key="3">
    <source>
        <dbReference type="Proteomes" id="UP000637757"/>
    </source>
</evidence>
<keyword evidence="3" id="KW-1185">Reference proteome</keyword>
<evidence type="ECO:0000256" key="1">
    <source>
        <dbReference type="ARBA" id="ARBA00022679"/>
    </source>
</evidence>
<protein>
    <submittedName>
        <fullName evidence="2">Glycosyltransferase family 4 protein</fullName>
    </submittedName>
</protein>
<dbReference type="PANTHER" id="PTHR46401">
    <property type="entry name" value="GLYCOSYLTRANSFERASE WBBK-RELATED"/>
    <property type="match status" value="1"/>
</dbReference>